<dbReference type="AlphaFoldDB" id="A0A0C1PMG0"/>
<accession>A0A0C1PMG0</accession>
<reference evidence="1 2" key="1">
    <citation type="submission" date="2014-06" db="EMBL/GenBank/DDBJ databases">
        <title>Functional and comparative genomic analyses of the Drosophila gut microbiota identify candidate symbiosis factors.</title>
        <authorList>
            <person name="Newell P.D."/>
            <person name="Chaston J.M."/>
            <person name="Douglas A.E."/>
        </authorList>
    </citation>
    <scope>NUCLEOTIDE SEQUENCE [LARGE SCALE GENOMIC DNA]</scope>
    <source>
        <strain evidence="1 2">DmCS_002</strain>
    </source>
</reference>
<dbReference type="Proteomes" id="UP000031397">
    <property type="component" value="Unassembled WGS sequence"/>
</dbReference>
<name>A0A0C1PMG0_9LACO</name>
<organism evidence="1 2">
    <name type="scientific">Fructilactobacillus fructivorans</name>
    <dbReference type="NCBI Taxonomy" id="1614"/>
    <lineage>
        <taxon>Bacteria</taxon>
        <taxon>Bacillati</taxon>
        <taxon>Bacillota</taxon>
        <taxon>Bacilli</taxon>
        <taxon>Lactobacillales</taxon>
        <taxon>Lactobacillaceae</taxon>
        <taxon>Fructilactobacillus</taxon>
    </lineage>
</organism>
<dbReference type="PATRIC" id="fig|1614.7.peg.585"/>
<gene>
    <name evidence="1" type="ORF">LfDm3_0615</name>
</gene>
<dbReference type="EMBL" id="JOJZ01000013">
    <property type="protein sequence ID" value="KID41947.1"/>
    <property type="molecule type" value="Genomic_DNA"/>
</dbReference>
<proteinExistence type="predicted"/>
<keyword evidence="2" id="KW-1185">Reference proteome</keyword>
<sequence>MNFLTKNSLPIGFRKIKNIPNIVKNNVRVLRTIRNGLK</sequence>
<evidence type="ECO:0000313" key="2">
    <source>
        <dbReference type="Proteomes" id="UP000031397"/>
    </source>
</evidence>
<evidence type="ECO:0000313" key="1">
    <source>
        <dbReference type="EMBL" id="KID41947.1"/>
    </source>
</evidence>
<comment type="caution">
    <text evidence="1">The sequence shown here is derived from an EMBL/GenBank/DDBJ whole genome shotgun (WGS) entry which is preliminary data.</text>
</comment>
<protein>
    <submittedName>
        <fullName evidence="1">Uncharacterized protein</fullName>
    </submittedName>
</protein>